<keyword evidence="1" id="KW-0472">Membrane</keyword>
<keyword evidence="1" id="KW-1133">Transmembrane helix</keyword>
<evidence type="ECO:0000313" key="2">
    <source>
        <dbReference type="EMBL" id="MEQ2166114.1"/>
    </source>
</evidence>
<name>A0ABV0N3Y1_9TELE</name>
<evidence type="ECO:0000313" key="3">
    <source>
        <dbReference type="Proteomes" id="UP001476798"/>
    </source>
</evidence>
<organism evidence="2 3">
    <name type="scientific">Goodea atripinnis</name>
    <dbReference type="NCBI Taxonomy" id="208336"/>
    <lineage>
        <taxon>Eukaryota</taxon>
        <taxon>Metazoa</taxon>
        <taxon>Chordata</taxon>
        <taxon>Craniata</taxon>
        <taxon>Vertebrata</taxon>
        <taxon>Euteleostomi</taxon>
        <taxon>Actinopterygii</taxon>
        <taxon>Neopterygii</taxon>
        <taxon>Teleostei</taxon>
        <taxon>Neoteleostei</taxon>
        <taxon>Acanthomorphata</taxon>
        <taxon>Ovalentaria</taxon>
        <taxon>Atherinomorphae</taxon>
        <taxon>Cyprinodontiformes</taxon>
        <taxon>Goodeidae</taxon>
        <taxon>Goodea</taxon>
    </lineage>
</organism>
<accession>A0ABV0N3Y1</accession>
<protein>
    <submittedName>
        <fullName evidence="2">Uncharacterized protein</fullName>
    </submittedName>
</protein>
<dbReference type="Proteomes" id="UP001476798">
    <property type="component" value="Unassembled WGS sequence"/>
</dbReference>
<evidence type="ECO:0000256" key="1">
    <source>
        <dbReference type="SAM" id="Phobius"/>
    </source>
</evidence>
<dbReference type="EMBL" id="JAHRIO010022704">
    <property type="protein sequence ID" value="MEQ2166114.1"/>
    <property type="molecule type" value="Genomic_DNA"/>
</dbReference>
<reference evidence="2 3" key="1">
    <citation type="submission" date="2021-06" db="EMBL/GenBank/DDBJ databases">
        <authorList>
            <person name="Palmer J.M."/>
        </authorList>
    </citation>
    <scope>NUCLEOTIDE SEQUENCE [LARGE SCALE GENOMIC DNA]</scope>
    <source>
        <strain evidence="2 3">GA_2019</strain>
        <tissue evidence="2">Muscle</tissue>
    </source>
</reference>
<feature type="transmembrane region" description="Helical" evidence="1">
    <location>
        <begin position="74"/>
        <end position="93"/>
    </location>
</feature>
<gene>
    <name evidence="2" type="ORF">GOODEAATRI_024356</name>
</gene>
<comment type="caution">
    <text evidence="2">The sequence shown here is derived from an EMBL/GenBank/DDBJ whole genome shotgun (WGS) entry which is preliminary data.</text>
</comment>
<keyword evidence="3" id="KW-1185">Reference proteome</keyword>
<keyword evidence="1" id="KW-0812">Transmembrane</keyword>
<sequence length="164" mass="18836">DLRRRREEEGRQLDLNASLRLRKLSQNPHIGIDNPTFLQDSLQQPSPGSQQSQALLACINPLLLSRKHSRRSRWPWRNLIMSAAALFLLHVGISSACPAVGFQREELTFPLQAFVSVMRWRRTETVESSVQLNFSFHFSPVLSLCYFSTPHHDPEARRTSFNSP</sequence>
<proteinExistence type="predicted"/>
<feature type="non-terminal residue" evidence="2">
    <location>
        <position position="1"/>
    </location>
</feature>